<dbReference type="SUPFAM" id="SSF46689">
    <property type="entry name" value="Homeodomain-like"/>
    <property type="match status" value="1"/>
</dbReference>
<accession>A0A4Y2AIK2</accession>
<evidence type="ECO:0000259" key="3">
    <source>
        <dbReference type="Pfam" id="PF13936"/>
    </source>
</evidence>
<dbReference type="OrthoDB" id="6436672at2759"/>
<dbReference type="AlphaFoldDB" id="A0A4Y2AIK2"/>
<dbReference type="InterPro" id="IPR025246">
    <property type="entry name" value="IS30-like_HTH"/>
</dbReference>
<comment type="caution">
    <text evidence="4">The sequence shown here is derived from an EMBL/GenBank/DDBJ whole genome shotgun (WGS) entry which is preliminary data.</text>
</comment>
<name>A0A4Y2AIK2_ARAVE</name>
<dbReference type="EMBL" id="BGPR01000017">
    <property type="protein sequence ID" value="GBL79076.1"/>
    <property type="molecule type" value="Genomic_DNA"/>
</dbReference>
<protein>
    <recommendedName>
        <fullName evidence="3">Transposase IS30-like HTH domain-containing protein</fullName>
    </recommendedName>
</protein>
<keyword evidence="5" id="KW-1185">Reference proteome</keyword>
<dbReference type="InterPro" id="IPR009057">
    <property type="entry name" value="Homeodomain-like_sf"/>
</dbReference>
<evidence type="ECO:0000256" key="2">
    <source>
        <dbReference type="SAM" id="MobiDB-lite"/>
    </source>
</evidence>
<feature type="region of interest" description="Disordered" evidence="2">
    <location>
        <begin position="62"/>
        <end position="86"/>
    </location>
</feature>
<dbReference type="Gene3D" id="1.10.10.60">
    <property type="entry name" value="Homeodomain-like"/>
    <property type="match status" value="1"/>
</dbReference>
<dbReference type="Pfam" id="PF13936">
    <property type="entry name" value="HTH_38"/>
    <property type="match status" value="1"/>
</dbReference>
<evidence type="ECO:0000313" key="5">
    <source>
        <dbReference type="Proteomes" id="UP000499080"/>
    </source>
</evidence>
<organism evidence="4 5">
    <name type="scientific">Araneus ventricosus</name>
    <name type="common">Orbweaver spider</name>
    <name type="synonym">Epeira ventricosa</name>
    <dbReference type="NCBI Taxonomy" id="182803"/>
    <lineage>
        <taxon>Eukaryota</taxon>
        <taxon>Metazoa</taxon>
        <taxon>Ecdysozoa</taxon>
        <taxon>Arthropoda</taxon>
        <taxon>Chelicerata</taxon>
        <taxon>Arachnida</taxon>
        <taxon>Araneae</taxon>
        <taxon>Araneomorphae</taxon>
        <taxon>Entelegynae</taxon>
        <taxon>Araneoidea</taxon>
        <taxon>Araneidae</taxon>
        <taxon>Araneus</taxon>
    </lineage>
</organism>
<evidence type="ECO:0000313" key="4">
    <source>
        <dbReference type="EMBL" id="GBL79076.1"/>
    </source>
</evidence>
<comment type="subcellular location">
    <subcellularLocation>
        <location evidence="1">Nucleus</location>
    </subcellularLocation>
</comment>
<reference evidence="4 5" key="1">
    <citation type="journal article" date="2019" name="Sci. Rep.">
        <title>Orb-weaving spider Araneus ventricosus genome elucidates the spidroin gene catalogue.</title>
        <authorList>
            <person name="Kono N."/>
            <person name="Nakamura H."/>
            <person name="Ohtoshi R."/>
            <person name="Moran D.A.P."/>
            <person name="Shinohara A."/>
            <person name="Yoshida Y."/>
            <person name="Fujiwara M."/>
            <person name="Mori M."/>
            <person name="Tomita M."/>
            <person name="Arakawa K."/>
        </authorList>
    </citation>
    <scope>NUCLEOTIDE SEQUENCE [LARGE SCALE GENOMIC DNA]</scope>
</reference>
<dbReference type="GO" id="GO:0005634">
    <property type="term" value="C:nucleus"/>
    <property type="evidence" value="ECO:0007669"/>
    <property type="project" value="UniProtKB-SubCell"/>
</dbReference>
<sequence>MPLRRNRRQYKQLSDLQRGRIVGLREAGWSNRCIGRHLGRSDMVVARCWQQWITEGIVYRRGGSERPRNTNARGSRNHKSGHVRTNNVARINSTPFTTFQTSGGIKGNIR</sequence>
<feature type="domain" description="Transposase IS30-like HTH" evidence="3">
    <location>
        <begin position="10"/>
        <end position="47"/>
    </location>
</feature>
<proteinExistence type="predicted"/>
<dbReference type="Proteomes" id="UP000499080">
    <property type="component" value="Unassembled WGS sequence"/>
</dbReference>
<gene>
    <name evidence="4" type="ORF">AVEN_49017_1</name>
</gene>
<evidence type="ECO:0000256" key="1">
    <source>
        <dbReference type="ARBA" id="ARBA00004123"/>
    </source>
</evidence>